<dbReference type="PANTHER" id="PTHR39339">
    <property type="entry name" value="SLR1444 PROTEIN"/>
    <property type="match status" value="1"/>
</dbReference>
<dbReference type="PANTHER" id="PTHR39339:SF1">
    <property type="entry name" value="CHAD DOMAIN-CONTAINING PROTEIN"/>
    <property type="match status" value="1"/>
</dbReference>
<protein>
    <submittedName>
        <fullName evidence="2">CHAD domain-containing protein</fullName>
    </submittedName>
</protein>
<keyword evidence="3" id="KW-1185">Reference proteome</keyword>
<organism evidence="2 3">
    <name type="scientific">Falsiroseomonas oleicola</name>
    <dbReference type="NCBI Taxonomy" id="2801474"/>
    <lineage>
        <taxon>Bacteria</taxon>
        <taxon>Pseudomonadati</taxon>
        <taxon>Pseudomonadota</taxon>
        <taxon>Alphaproteobacteria</taxon>
        <taxon>Acetobacterales</taxon>
        <taxon>Roseomonadaceae</taxon>
        <taxon>Falsiroseomonas</taxon>
    </lineage>
</organism>
<evidence type="ECO:0000313" key="2">
    <source>
        <dbReference type="EMBL" id="MBU8545276.1"/>
    </source>
</evidence>
<feature type="domain" description="CHAD" evidence="1">
    <location>
        <begin position="201"/>
        <end position="483"/>
    </location>
</feature>
<sequence length="491" mass="52019">MSATLPHLTLEATLDPALAAGLFRDAVLAGRRAGRSRSVAATLTWLDTAKAALAEQGLALEASSPRSPRRLLRVLPGAVWRPGSPPELLASLAADAAPEEAGGTPLLPLAAFVGRRLTVPLAGAVEASLLHGALRAGAAEQPVARLTLTGPAEAVLETIQSLARALPLLPPRFALAEQARALAQGEAPRPRRLGAPRLDPDMGVEAALKLLIGHLTEVLLWHAPVAEAGQDPSGVHQMRVALRRLRSALKAFRAAADGPALRGFDAGLKDLARGLGPARDWDVFLAGLGAELAEALPEEARIAGLLAAGQAHRAAAYDALRAQLAGAEFRVLVWQAVALDVLAPWGESADEAAAARRAAPLEDLASHLLAKRWRRMQAVGEDIAHFPDAEFHALRLDGKRLRYLTELFTPLFGRKRGRRFLERLAEMQEQFGLANDAIVARALVEGEARGPGAWAAGVAAGWALARSRRARGRAEKAWAALLAAEPFWNQG</sequence>
<dbReference type="SMART" id="SM00880">
    <property type="entry name" value="CHAD"/>
    <property type="match status" value="1"/>
</dbReference>
<dbReference type="InterPro" id="IPR007899">
    <property type="entry name" value="CHAD_dom"/>
</dbReference>
<dbReference type="Pfam" id="PF05235">
    <property type="entry name" value="CHAD"/>
    <property type="match status" value="1"/>
</dbReference>
<proteinExistence type="predicted"/>
<evidence type="ECO:0000313" key="3">
    <source>
        <dbReference type="Proteomes" id="UP000689967"/>
    </source>
</evidence>
<gene>
    <name evidence="2" type="ORF">JJQ90_16255</name>
</gene>
<dbReference type="PROSITE" id="PS51708">
    <property type="entry name" value="CHAD"/>
    <property type="match status" value="1"/>
</dbReference>
<reference evidence="2 3" key="1">
    <citation type="submission" date="2021-01" db="EMBL/GenBank/DDBJ databases">
        <title>Roseomonas sp. nov, a bacterium isolated from an oil production mixture in Yumen Oilfield.</title>
        <authorList>
            <person name="Wu D."/>
        </authorList>
    </citation>
    <scope>NUCLEOTIDE SEQUENCE [LARGE SCALE GENOMIC DNA]</scope>
    <source>
        <strain evidence="2 3">ROY-5-3</strain>
    </source>
</reference>
<dbReference type="RefSeq" id="WP_216877152.1">
    <property type="nucleotide sequence ID" value="NZ_JAERQM010000004.1"/>
</dbReference>
<dbReference type="EMBL" id="JAERQM010000004">
    <property type="protein sequence ID" value="MBU8545276.1"/>
    <property type="molecule type" value="Genomic_DNA"/>
</dbReference>
<dbReference type="Proteomes" id="UP000689967">
    <property type="component" value="Unassembled WGS sequence"/>
</dbReference>
<name>A0ABS6HCR2_9PROT</name>
<evidence type="ECO:0000259" key="1">
    <source>
        <dbReference type="PROSITE" id="PS51708"/>
    </source>
</evidence>
<comment type="caution">
    <text evidence="2">The sequence shown here is derived from an EMBL/GenBank/DDBJ whole genome shotgun (WGS) entry which is preliminary data.</text>
</comment>
<accession>A0ABS6HCR2</accession>